<evidence type="ECO:0000313" key="2">
    <source>
        <dbReference type="EMBL" id="CCI44083.1"/>
    </source>
</evidence>
<feature type="transmembrane region" description="Helical" evidence="1">
    <location>
        <begin position="23"/>
        <end position="45"/>
    </location>
</feature>
<gene>
    <name evidence="2" type="ORF">BN9_048670</name>
</gene>
<accession>A0A024GBE0</accession>
<dbReference type="Proteomes" id="UP000053237">
    <property type="component" value="Unassembled WGS sequence"/>
</dbReference>
<reference evidence="2 3" key="1">
    <citation type="submission" date="2012-05" db="EMBL/GenBank/DDBJ databases">
        <title>Recombination and specialization in a pathogen metapopulation.</title>
        <authorList>
            <person name="Gardiner A."/>
            <person name="Kemen E."/>
            <person name="Schultz-Larsen T."/>
            <person name="MacLean D."/>
            <person name="Van Oosterhout C."/>
            <person name="Jones J.D.G."/>
        </authorList>
    </citation>
    <scope>NUCLEOTIDE SEQUENCE [LARGE SCALE GENOMIC DNA]</scope>
    <source>
        <strain evidence="2 3">Ac Nc2</strain>
    </source>
</reference>
<dbReference type="EMBL" id="CAIX01000061">
    <property type="protein sequence ID" value="CCI44083.1"/>
    <property type="molecule type" value="Genomic_DNA"/>
</dbReference>
<keyword evidence="3" id="KW-1185">Reference proteome</keyword>
<organism evidence="2 3">
    <name type="scientific">Albugo candida</name>
    <dbReference type="NCBI Taxonomy" id="65357"/>
    <lineage>
        <taxon>Eukaryota</taxon>
        <taxon>Sar</taxon>
        <taxon>Stramenopiles</taxon>
        <taxon>Oomycota</taxon>
        <taxon>Peronosporomycetes</taxon>
        <taxon>Albuginales</taxon>
        <taxon>Albuginaceae</taxon>
        <taxon>Albugo</taxon>
    </lineage>
</organism>
<feature type="transmembrane region" description="Helical" evidence="1">
    <location>
        <begin position="66"/>
        <end position="93"/>
    </location>
</feature>
<evidence type="ECO:0000256" key="1">
    <source>
        <dbReference type="SAM" id="Phobius"/>
    </source>
</evidence>
<dbReference type="InParanoid" id="A0A024GBE0"/>
<keyword evidence="1" id="KW-0472">Membrane</keyword>
<keyword evidence="1" id="KW-1133">Transmembrane helix</keyword>
<keyword evidence="1" id="KW-0812">Transmembrane</keyword>
<sequence>MIYHNVENQHRHDRKKKSIESPLTHLVLLILGPLLLTISVGTYGTEAEKMFHLSSQKRSSLRFFRPVRVFFCFYLLQFDVAFLLHVISLGALISLNVDIMITHFHHATRMTLTSDFVVFS</sequence>
<dbReference type="AlphaFoldDB" id="A0A024GBE0"/>
<name>A0A024GBE0_9STRA</name>
<evidence type="ECO:0000313" key="3">
    <source>
        <dbReference type="Proteomes" id="UP000053237"/>
    </source>
</evidence>
<comment type="caution">
    <text evidence="2">The sequence shown here is derived from an EMBL/GenBank/DDBJ whole genome shotgun (WGS) entry which is preliminary data.</text>
</comment>
<proteinExistence type="predicted"/>
<protein>
    <submittedName>
        <fullName evidence="2">Uncharacterized protein</fullName>
    </submittedName>
</protein>